<dbReference type="PANTHER" id="PTHR39201:SF1">
    <property type="entry name" value="FLAVODOXIN-LIKE DOMAIN-CONTAINING PROTEIN"/>
    <property type="match status" value="1"/>
</dbReference>
<proteinExistence type="predicted"/>
<reference evidence="2" key="1">
    <citation type="submission" date="2020-09" db="EMBL/GenBank/DDBJ databases">
        <title>New species isolated from human feces.</title>
        <authorList>
            <person name="Kitahara M."/>
            <person name="Shigeno Y."/>
            <person name="Shime M."/>
            <person name="Matsumoto Y."/>
            <person name="Nakamura S."/>
            <person name="Motooka D."/>
            <person name="Fukuoka S."/>
            <person name="Nishikawa H."/>
            <person name="Benno Y."/>
        </authorList>
    </citation>
    <scope>NUCLEOTIDE SEQUENCE</scope>
    <source>
        <strain evidence="2">MM50</strain>
    </source>
</reference>
<gene>
    <name evidence="2" type="ORF">MM50RIKEN_09550</name>
</gene>
<protein>
    <recommendedName>
        <fullName evidence="1">Flavodoxin-like domain-containing protein</fullName>
    </recommendedName>
</protein>
<dbReference type="Gene3D" id="3.40.50.360">
    <property type="match status" value="1"/>
</dbReference>
<dbReference type="GO" id="GO:0016651">
    <property type="term" value="F:oxidoreductase activity, acting on NAD(P)H"/>
    <property type="evidence" value="ECO:0007669"/>
    <property type="project" value="UniProtKB-ARBA"/>
</dbReference>
<sequence>MSKILVAYFSASGETARLAKTLADVTGGDLFEIRPQTAYTAADLDWNNAKSRSSVEMNDPKSRPAMAETPRLAGYDTVFVGFPIWWYQAPRIIQTFLESADFSGKTVIPFATSGGSGMGKTVELLRSSCAPRYPLERGQAPVQPCLRTGGLCVDEEPVPVK</sequence>
<dbReference type="EMBL" id="AP023418">
    <property type="protein sequence ID" value="BCK81192.1"/>
    <property type="molecule type" value="Genomic_DNA"/>
</dbReference>
<keyword evidence="3" id="KW-1185">Reference proteome</keyword>
<dbReference type="AlphaFoldDB" id="A0A810Q4M3"/>
<dbReference type="GO" id="GO:0010181">
    <property type="term" value="F:FMN binding"/>
    <property type="evidence" value="ECO:0007669"/>
    <property type="project" value="InterPro"/>
</dbReference>
<dbReference type="NCBIfam" id="NF005501">
    <property type="entry name" value="PRK07116.1"/>
    <property type="match status" value="1"/>
</dbReference>
<name>A0A810Q4M3_9FIRM</name>
<dbReference type="KEGG" id="vcop:MM50RIKEN_09550"/>
<dbReference type="PANTHER" id="PTHR39201">
    <property type="entry name" value="EXPORTED PROTEIN-RELATED"/>
    <property type="match status" value="1"/>
</dbReference>
<evidence type="ECO:0000313" key="3">
    <source>
        <dbReference type="Proteomes" id="UP000681035"/>
    </source>
</evidence>
<feature type="domain" description="Flavodoxin-like" evidence="1">
    <location>
        <begin position="3"/>
        <end position="130"/>
    </location>
</feature>
<evidence type="ECO:0000313" key="2">
    <source>
        <dbReference type="EMBL" id="BCK81192.1"/>
    </source>
</evidence>
<accession>A0A810Q4M3</accession>
<dbReference type="Pfam" id="PF12682">
    <property type="entry name" value="Flavodoxin_4"/>
    <property type="match status" value="1"/>
</dbReference>
<dbReference type="Proteomes" id="UP000681035">
    <property type="component" value="Chromosome"/>
</dbReference>
<evidence type="ECO:0000259" key="1">
    <source>
        <dbReference type="Pfam" id="PF12682"/>
    </source>
</evidence>
<dbReference type="InterPro" id="IPR029039">
    <property type="entry name" value="Flavoprotein-like_sf"/>
</dbReference>
<dbReference type="SUPFAM" id="SSF52218">
    <property type="entry name" value="Flavoproteins"/>
    <property type="match status" value="1"/>
</dbReference>
<dbReference type="InterPro" id="IPR008254">
    <property type="entry name" value="Flavodoxin/NO_synth"/>
</dbReference>
<organism evidence="2 3">
    <name type="scientific">Vescimonas coprocola</name>
    <dbReference type="NCBI Taxonomy" id="2714355"/>
    <lineage>
        <taxon>Bacteria</taxon>
        <taxon>Bacillati</taxon>
        <taxon>Bacillota</taxon>
        <taxon>Clostridia</taxon>
        <taxon>Eubacteriales</taxon>
        <taxon>Oscillospiraceae</taxon>
        <taxon>Vescimonas</taxon>
    </lineage>
</organism>